<accession>A0A915A9B7</accession>
<dbReference type="PROSITE" id="PS50106">
    <property type="entry name" value="PDZ"/>
    <property type="match status" value="2"/>
</dbReference>
<dbReference type="WBParaSite" id="PgR003_g124_t02">
    <property type="protein sequence ID" value="PgR003_g124_t02"/>
    <property type="gene ID" value="PgR003_g124"/>
</dbReference>
<evidence type="ECO:0000256" key="3">
    <source>
        <dbReference type="ARBA" id="ARBA00022737"/>
    </source>
</evidence>
<name>A0A915A9B7_PARUN</name>
<protein>
    <submittedName>
        <fullName evidence="7 8">PDZ domain-containing protein</fullName>
    </submittedName>
</protein>
<proteinExistence type="predicted"/>
<dbReference type="Proteomes" id="UP000887569">
    <property type="component" value="Unplaced"/>
</dbReference>
<dbReference type="WBParaSite" id="PgR003_g124_t01">
    <property type="protein sequence ID" value="PgR003_g124_t01"/>
    <property type="gene ID" value="PgR003_g124"/>
</dbReference>
<feature type="region of interest" description="Disordered" evidence="4">
    <location>
        <begin position="436"/>
        <end position="455"/>
    </location>
</feature>
<evidence type="ECO:0000313" key="8">
    <source>
        <dbReference type="WBParaSite" id="PgR003_g124_t02"/>
    </source>
</evidence>
<dbReference type="InterPro" id="IPR051067">
    <property type="entry name" value="NHER"/>
</dbReference>
<dbReference type="GO" id="GO:0043495">
    <property type="term" value="F:protein-membrane adaptor activity"/>
    <property type="evidence" value="ECO:0007669"/>
    <property type="project" value="TreeGrafter"/>
</dbReference>
<evidence type="ECO:0000313" key="7">
    <source>
        <dbReference type="WBParaSite" id="PgR003_g124_t01"/>
    </source>
</evidence>
<feature type="domain" description="PDZ" evidence="5">
    <location>
        <begin position="16"/>
        <end position="96"/>
    </location>
</feature>
<feature type="compositionally biased region" description="Basic and acidic residues" evidence="4">
    <location>
        <begin position="442"/>
        <end position="455"/>
    </location>
</feature>
<reference evidence="7 8" key="1">
    <citation type="submission" date="2022-11" db="UniProtKB">
        <authorList>
            <consortium name="WormBaseParasite"/>
        </authorList>
    </citation>
    <scope>IDENTIFICATION</scope>
</reference>
<keyword evidence="3" id="KW-0677">Repeat</keyword>
<dbReference type="CDD" id="cd06768">
    <property type="entry name" value="PDZ_NHERF-like"/>
    <property type="match status" value="2"/>
</dbReference>
<feature type="region of interest" description="Disordered" evidence="4">
    <location>
        <begin position="122"/>
        <end position="181"/>
    </location>
</feature>
<evidence type="ECO:0000259" key="5">
    <source>
        <dbReference type="PROSITE" id="PS50106"/>
    </source>
</evidence>
<comment type="subcellular location">
    <subcellularLocation>
        <location evidence="1">Cell membrane</location>
    </subcellularLocation>
</comment>
<keyword evidence="2" id="KW-1003">Cell membrane</keyword>
<feature type="compositionally biased region" description="Basic and acidic residues" evidence="4">
    <location>
        <begin position="306"/>
        <end position="328"/>
    </location>
</feature>
<dbReference type="PANTHER" id="PTHR14191:SF3">
    <property type="entry name" value="NA(+)_H(+) EXCHANGE REGULATORY COFACTOR-LIKE PROTEIN NRFL-1"/>
    <property type="match status" value="1"/>
</dbReference>
<keyword evidence="2" id="KW-0472">Membrane</keyword>
<dbReference type="Gene3D" id="2.30.42.10">
    <property type="match status" value="2"/>
</dbReference>
<dbReference type="SUPFAM" id="SSF50156">
    <property type="entry name" value="PDZ domain-like"/>
    <property type="match status" value="2"/>
</dbReference>
<dbReference type="InterPro" id="IPR041489">
    <property type="entry name" value="PDZ_6"/>
</dbReference>
<dbReference type="GO" id="GO:0072659">
    <property type="term" value="P:protein localization to plasma membrane"/>
    <property type="evidence" value="ECO:0007669"/>
    <property type="project" value="TreeGrafter"/>
</dbReference>
<dbReference type="GO" id="GO:0016324">
    <property type="term" value="C:apical plasma membrane"/>
    <property type="evidence" value="ECO:0007669"/>
    <property type="project" value="TreeGrafter"/>
</dbReference>
<dbReference type="AlphaFoldDB" id="A0A915A9B7"/>
<organism evidence="6 8">
    <name type="scientific">Parascaris univalens</name>
    <name type="common">Nematode worm</name>
    <dbReference type="NCBI Taxonomy" id="6257"/>
    <lineage>
        <taxon>Eukaryota</taxon>
        <taxon>Metazoa</taxon>
        <taxon>Ecdysozoa</taxon>
        <taxon>Nematoda</taxon>
        <taxon>Chromadorea</taxon>
        <taxon>Rhabditida</taxon>
        <taxon>Spirurina</taxon>
        <taxon>Ascaridomorpha</taxon>
        <taxon>Ascaridoidea</taxon>
        <taxon>Ascarididae</taxon>
        <taxon>Parascaris</taxon>
    </lineage>
</organism>
<evidence type="ECO:0000256" key="2">
    <source>
        <dbReference type="ARBA" id="ARBA00022475"/>
    </source>
</evidence>
<dbReference type="InterPro" id="IPR036034">
    <property type="entry name" value="PDZ_sf"/>
</dbReference>
<dbReference type="PANTHER" id="PTHR14191">
    <property type="entry name" value="PDZ DOMAIN CONTAINING PROTEIN"/>
    <property type="match status" value="1"/>
</dbReference>
<feature type="compositionally biased region" description="Polar residues" evidence="4">
    <location>
        <begin position="292"/>
        <end position="305"/>
    </location>
</feature>
<keyword evidence="6" id="KW-1185">Reference proteome</keyword>
<evidence type="ECO:0000313" key="6">
    <source>
        <dbReference type="Proteomes" id="UP000887569"/>
    </source>
</evidence>
<dbReference type="SMART" id="SM00228">
    <property type="entry name" value="PDZ"/>
    <property type="match status" value="2"/>
</dbReference>
<sequence>MMATSIPEGAPSPRLCLVIKNNPSQEYGYNLHAERGKPQFIGTVDAGSPADYAGLKPGDRIFAVNGHSIIGENHKQVVRRIRENPLQCELLVISEDGEEWYKQHNIPITLSLPNIERVSFHHSDKKRDSFSQGSQKSSEEDPHNASPTPDAHWYAPKEQEKGKAASLSPTRTTSSSSMANKPKPRLCILVKSSPSDEFGFNLHAEKHRGHFIGAVDKNGIGELAGLQMGQRIVGVNGKLIFPATSHKEVVGLIKMNPLQTDLLVASEEVDRWYAENNEEFSFDYVDRYNAENASRRGTSSEGSTASEREHSVRHDSSSEYSIHSKKESEMKHKTAAIFARIALEDSPIGILQREREFNESTNIIATNYSDSNFTHKVLDSVTNGTVSVRHDKTPTNQVDLIQKAVELPIQPLSQNVHQHYDSPPVTKITASVAPIRQPSPITERRESTGKHSQRGDDIFMMSAKEARSMLVHRKKDPRRDVQMTLEEKYKLITNM</sequence>
<feature type="compositionally biased region" description="Low complexity" evidence="4">
    <location>
        <begin position="166"/>
        <end position="177"/>
    </location>
</feature>
<dbReference type="Pfam" id="PF17820">
    <property type="entry name" value="PDZ_6"/>
    <property type="match status" value="2"/>
</dbReference>
<dbReference type="InterPro" id="IPR001478">
    <property type="entry name" value="PDZ"/>
</dbReference>
<feature type="domain" description="PDZ" evidence="5">
    <location>
        <begin position="187"/>
        <end position="268"/>
    </location>
</feature>
<evidence type="ECO:0000256" key="4">
    <source>
        <dbReference type="SAM" id="MobiDB-lite"/>
    </source>
</evidence>
<evidence type="ECO:0000256" key="1">
    <source>
        <dbReference type="ARBA" id="ARBA00004236"/>
    </source>
</evidence>
<feature type="region of interest" description="Disordered" evidence="4">
    <location>
        <begin position="292"/>
        <end position="328"/>
    </location>
</feature>
<dbReference type="WBParaSite" id="PgR003_g124_t03">
    <property type="protein sequence ID" value="PgR003_g124_t03"/>
    <property type="gene ID" value="PgR003_g124"/>
</dbReference>